<feature type="domain" description="C2" evidence="3">
    <location>
        <begin position="1"/>
        <end position="111"/>
    </location>
</feature>
<dbReference type="STRING" id="3659.A0A0A0KQY4"/>
<dbReference type="SUPFAM" id="SSF49562">
    <property type="entry name" value="C2 domain (Calcium/lipid-binding domain, CaLB)"/>
    <property type="match status" value="1"/>
</dbReference>
<evidence type="ECO:0000313" key="5">
    <source>
        <dbReference type="Proteomes" id="UP000029981"/>
    </source>
</evidence>
<dbReference type="Proteomes" id="UP000029981">
    <property type="component" value="Chromosome 5"/>
</dbReference>
<evidence type="ECO:0000313" key="4">
    <source>
        <dbReference type="EMBL" id="KGN51319.1"/>
    </source>
</evidence>
<dbReference type="eggNOG" id="KOG1030">
    <property type="taxonomic scope" value="Eukaryota"/>
</dbReference>
<organism evidence="4 5">
    <name type="scientific">Cucumis sativus</name>
    <name type="common">Cucumber</name>
    <dbReference type="NCBI Taxonomy" id="3659"/>
    <lineage>
        <taxon>Eukaryota</taxon>
        <taxon>Viridiplantae</taxon>
        <taxon>Streptophyta</taxon>
        <taxon>Embryophyta</taxon>
        <taxon>Tracheophyta</taxon>
        <taxon>Spermatophyta</taxon>
        <taxon>Magnoliopsida</taxon>
        <taxon>eudicotyledons</taxon>
        <taxon>Gunneridae</taxon>
        <taxon>Pentapetalae</taxon>
        <taxon>rosids</taxon>
        <taxon>fabids</taxon>
        <taxon>Cucurbitales</taxon>
        <taxon>Cucurbitaceae</taxon>
        <taxon>Benincaseae</taxon>
        <taxon>Cucumis</taxon>
    </lineage>
</organism>
<dbReference type="PROSITE" id="PS50004">
    <property type="entry name" value="C2"/>
    <property type="match status" value="1"/>
</dbReference>
<dbReference type="PANTHER" id="PTHR46502:SF15">
    <property type="entry name" value="16 KDA PHLOEM PROTEIN 1"/>
    <property type="match status" value="1"/>
</dbReference>
<dbReference type="GO" id="GO:0046872">
    <property type="term" value="F:metal ion binding"/>
    <property type="evidence" value="ECO:0007669"/>
    <property type="project" value="UniProtKB-KW"/>
</dbReference>
<dbReference type="InterPro" id="IPR035892">
    <property type="entry name" value="C2_domain_sf"/>
</dbReference>
<dbReference type="Pfam" id="PF00168">
    <property type="entry name" value="C2"/>
    <property type="match status" value="1"/>
</dbReference>
<dbReference type="Gramene" id="KGN51319">
    <property type="protein sequence ID" value="KGN51319"/>
    <property type="gene ID" value="Csa_5G517170"/>
</dbReference>
<evidence type="ECO:0000256" key="2">
    <source>
        <dbReference type="ARBA" id="ARBA00022837"/>
    </source>
</evidence>
<dbReference type="OMA" id="GWRYSSF"/>
<keyword evidence="1" id="KW-0479">Metal-binding</keyword>
<gene>
    <name evidence="4" type="ORF">Csa_5G517170</name>
</gene>
<accession>A0A0A0KQY4</accession>
<evidence type="ECO:0000256" key="1">
    <source>
        <dbReference type="ARBA" id="ARBA00022723"/>
    </source>
</evidence>
<keyword evidence="5" id="KW-1185">Reference proteome</keyword>
<reference evidence="4 5" key="2">
    <citation type="journal article" date="2009" name="PLoS ONE">
        <title>An integrated genetic and cytogenetic map of the cucumber genome.</title>
        <authorList>
            <person name="Ren Y."/>
            <person name="Zhang Z."/>
            <person name="Liu J."/>
            <person name="Staub J.E."/>
            <person name="Han Y."/>
            <person name="Cheng Z."/>
            <person name="Li X."/>
            <person name="Lu J."/>
            <person name="Miao H."/>
            <person name="Kang H."/>
            <person name="Xie B."/>
            <person name="Gu X."/>
            <person name="Wang X."/>
            <person name="Du Y."/>
            <person name="Jin W."/>
            <person name="Huang S."/>
        </authorList>
    </citation>
    <scope>NUCLEOTIDE SEQUENCE [LARGE SCALE GENOMIC DNA]</scope>
    <source>
        <strain evidence="5">cv. 9930</strain>
    </source>
</reference>
<proteinExistence type="predicted"/>
<evidence type="ECO:0000259" key="3">
    <source>
        <dbReference type="PROSITE" id="PS50004"/>
    </source>
</evidence>
<dbReference type="PANTHER" id="PTHR46502">
    <property type="entry name" value="C2 DOMAIN-CONTAINING"/>
    <property type="match status" value="1"/>
</dbReference>
<reference evidence="4 5" key="1">
    <citation type="journal article" date="2009" name="Nat. Genet.">
        <title>The genome of the cucumber, Cucumis sativus L.</title>
        <authorList>
            <person name="Huang S."/>
            <person name="Li R."/>
            <person name="Zhang Z."/>
            <person name="Li L."/>
            <person name="Gu X."/>
            <person name="Fan W."/>
            <person name="Lucas W.J."/>
            <person name="Wang X."/>
            <person name="Xie B."/>
            <person name="Ni P."/>
            <person name="Ren Y."/>
            <person name="Zhu H."/>
            <person name="Li J."/>
            <person name="Lin K."/>
            <person name="Jin W."/>
            <person name="Fei Z."/>
            <person name="Li G."/>
            <person name="Staub J."/>
            <person name="Kilian A."/>
            <person name="van der Vossen E.A."/>
            <person name="Wu Y."/>
            <person name="Guo J."/>
            <person name="He J."/>
            <person name="Jia Z."/>
            <person name="Ren Y."/>
            <person name="Tian G."/>
            <person name="Lu Y."/>
            <person name="Ruan J."/>
            <person name="Qian W."/>
            <person name="Wang M."/>
            <person name="Huang Q."/>
            <person name="Li B."/>
            <person name="Xuan Z."/>
            <person name="Cao J."/>
            <person name="Asan"/>
            <person name="Wu Z."/>
            <person name="Zhang J."/>
            <person name="Cai Q."/>
            <person name="Bai Y."/>
            <person name="Zhao B."/>
            <person name="Han Y."/>
            <person name="Li Y."/>
            <person name="Li X."/>
            <person name="Wang S."/>
            <person name="Shi Q."/>
            <person name="Liu S."/>
            <person name="Cho W.K."/>
            <person name="Kim J.Y."/>
            <person name="Xu Y."/>
            <person name="Heller-Uszynska K."/>
            <person name="Miao H."/>
            <person name="Cheng Z."/>
            <person name="Zhang S."/>
            <person name="Wu J."/>
            <person name="Yang Y."/>
            <person name="Kang H."/>
            <person name="Li M."/>
            <person name="Liang H."/>
            <person name="Ren X."/>
            <person name="Shi Z."/>
            <person name="Wen M."/>
            <person name="Jian M."/>
            <person name="Yang H."/>
            <person name="Zhang G."/>
            <person name="Yang Z."/>
            <person name="Chen R."/>
            <person name="Liu S."/>
            <person name="Li J."/>
            <person name="Ma L."/>
            <person name="Liu H."/>
            <person name="Zhou Y."/>
            <person name="Zhao J."/>
            <person name="Fang X."/>
            <person name="Li G."/>
            <person name="Fang L."/>
            <person name="Li Y."/>
            <person name="Liu D."/>
            <person name="Zheng H."/>
            <person name="Zhang Y."/>
            <person name="Qin N."/>
            <person name="Li Z."/>
            <person name="Yang G."/>
            <person name="Yang S."/>
            <person name="Bolund L."/>
            <person name="Kristiansen K."/>
            <person name="Zheng H."/>
            <person name="Li S."/>
            <person name="Zhang X."/>
            <person name="Yang H."/>
            <person name="Wang J."/>
            <person name="Sun R."/>
            <person name="Zhang B."/>
            <person name="Jiang S."/>
            <person name="Wang J."/>
            <person name="Du Y."/>
            <person name="Li S."/>
        </authorList>
    </citation>
    <scope>NUCLEOTIDE SEQUENCE [LARGE SCALE GENOMIC DNA]</scope>
    <source>
        <strain evidence="5">cv. 9930</strain>
    </source>
</reference>
<sequence length="153" mass="17075">MAIGTLEVKLANAKGLRGADFLGRIDPYVLIQYKGQEHKSSVAKNEGGSPVWNEKFTFRAEYPGSGDNFKIILRIMDHDTFSADDFIGQASIYVKDLLALGVENGVSELWPQKYRVVGDDLNYNGEIQVGVTFTQKVTEYDGEELGGWKQSEY</sequence>
<reference evidence="4 5" key="3">
    <citation type="journal article" date="2010" name="BMC Genomics">
        <title>Transcriptome sequencing and comparative analysis of cucumber flowers with different sex types.</title>
        <authorList>
            <person name="Guo S."/>
            <person name="Zheng Y."/>
            <person name="Joung J.G."/>
            <person name="Liu S."/>
            <person name="Zhang Z."/>
            <person name="Crasta O.R."/>
            <person name="Sobral B.W."/>
            <person name="Xu Y."/>
            <person name="Huang S."/>
            <person name="Fei Z."/>
        </authorList>
    </citation>
    <scope>NUCLEOTIDE SEQUENCE [LARGE SCALE GENOMIC DNA]</scope>
    <source>
        <strain evidence="5">cv. 9930</strain>
    </source>
</reference>
<keyword evidence="2" id="KW-0106">Calcium</keyword>
<dbReference type="AlphaFoldDB" id="A0A0A0KQY4"/>
<dbReference type="SMART" id="SM00239">
    <property type="entry name" value="C2"/>
    <property type="match status" value="1"/>
</dbReference>
<dbReference type="EMBL" id="CM002926">
    <property type="protein sequence ID" value="KGN51319.1"/>
    <property type="molecule type" value="Genomic_DNA"/>
</dbReference>
<protein>
    <recommendedName>
        <fullName evidence="3">C2 domain-containing protein</fullName>
    </recommendedName>
</protein>
<dbReference type="Gene3D" id="2.60.40.150">
    <property type="entry name" value="C2 domain"/>
    <property type="match status" value="1"/>
</dbReference>
<name>A0A0A0KQY4_CUCSA</name>
<dbReference type="InterPro" id="IPR000008">
    <property type="entry name" value="C2_dom"/>
</dbReference>
<reference evidence="4 5" key="4">
    <citation type="journal article" date="2011" name="BMC Genomics">
        <title>RNA-Seq improves annotation of protein-coding genes in the cucumber genome.</title>
        <authorList>
            <person name="Li Z."/>
            <person name="Zhang Z."/>
            <person name="Yan P."/>
            <person name="Huang S."/>
            <person name="Fei Z."/>
            <person name="Lin K."/>
        </authorList>
    </citation>
    <scope>NUCLEOTIDE SEQUENCE [LARGE SCALE GENOMIC DNA]</scope>
    <source>
        <strain evidence="5">cv. 9930</strain>
    </source>
</reference>
<dbReference type="SMR" id="A0A0A0KQY4"/>
<dbReference type="CDD" id="cd04049">
    <property type="entry name" value="C2_putative_Elicitor-responsive_gene"/>
    <property type="match status" value="1"/>
</dbReference>